<evidence type="ECO:0000313" key="1">
    <source>
        <dbReference type="EMBL" id="VDM43533.1"/>
    </source>
</evidence>
<gene>
    <name evidence="1" type="ORF">TCNE_LOCUS12212</name>
</gene>
<evidence type="ECO:0000313" key="2">
    <source>
        <dbReference type="Proteomes" id="UP000050794"/>
    </source>
</evidence>
<sequence length="144" mass="16087">MRRCWSGPLPLPVPLTGRLIVSKLDAAAYTRFTNHILTKGASEVCFDYTAKDGQSTTWNGRAHRRHSRTAELLGVDLWSPCPGRRWYSRPCSTENEMEDNAQTKLKKLSVEIQLNIKQDAKVLGCPPALPQPEVGVVSAKKNRT</sequence>
<name>A0A183UUP2_TOXCA</name>
<reference evidence="1 2" key="2">
    <citation type="submission" date="2018-11" db="EMBL/GenBank/DDBJ databases">
        <authorList>
            <consortium name="Pathogen Informatics"/>
        </authorList>
    </citation>
    <scope>NUCLEOTIDE SEQUENCE [LARGE SCALE GENOMIC DNA]</scope>
</reference>
<dbReference type="Proteomes" id="UP000050794">
    <property type="component" value="Unassembled WGS sequence"/>
</dbReference>
<protein>
    <submittedName>
        <fullName evidence="3">Mitochondrial inner membrane protease subunit 2</fullName>
    </submittedName>
</protein>
<dbReference type="EMBL" id="UYWY01021164">
    <property type="protein sequence ID" value="VDM43533.1"/>
    <property type="molecule type" value="Genomic_DNA"/>
</dbReference>
<accession>A0A183UUP2</accession>
<keyword evidence="2" id="KW-1185">Reference proteome</keyword>
<reference evidence="3" key="1">
    <citation type="submission" date="2016-06" db="UniProtKB">
        <authorList>
            <consortium name="WormBaseParasite"/>
        </authorList>
    </citation>
    <scope>IDENTIFICATION</scope>
</reference>
<proteinExistence type="predicted"/>
<dbReference type="AlphaFoldDB" id="A0A183UUP2"/>
<evidence type="ECO:0000313" key="3">
    <source>
        <dbReference type="WBParaSite" id="TCNE_0001221201-mRNA-1"/>
    </source>
</evidence>
<organism evidence="2 3">
    <name type="scientific">Toxocara canis</name>
    <name type="common">Canine roundworm</name>
    <dbReference type="NCBI Taxonomy" id="6265"/>
    <lineage>
        <taxon>Eukaryota</taxon>
        <taxon>Metazoa</taxon>
        <taxon>Ecdysozoa</taxon>
        <taxon>Nematoda</taxon>
        <taxon>Chromadorea</taxon>
        <taxon>Rhabditida</taxon>
        <taxon>Spirurina</taxon>
        <taxon>Ascaridomorpha</taxon>
        <taxon>Ascaridoidea</taxon>
        <taxon>Toxocaridae</taxon>
        <taxon>Toxocara</taxon>
    </lineage>
</organism>
<dbReference type="WBParaSite" id="TCNE_0001221201-mRNA-1">
    <property type="protein sequence ID" value="TCNE_0001221201-mRNA-1"/>
    <property type="gene ID" value="TCNE_0001221201"/>
</dbReference>